<accession>A0A3B0Z6I2</accession>
<evidence type="ECO:0000259" key="4">
    <source>
        <dbReference type="Pfam" id="PF25967"/>
    </source>
</evidence>
<gene>
    <name evidence="5" type="ORF">MNBD_GAMMA13-1495</name>
</gene>
<dbReference type="Pfam" id="PF25967">
    <property type="entry name" value="RND-MFP_C"/>
    <property type="match status" value="1"/>
</dbReference>
<dbReference type="SUPFAM" id="SSF111369">
    <property type="entry name" value="HlyD-like secretion proteins"/>
    <property type="match status" value="1"/>
</dbReference>
<dbReference type="GO" id="GO:0015679">
    <property type="term" value="P:plasma membrane copper ion transport"/>
    <property type="evidence" value="ECO:0007669"/>
    <property type="project" value="TreeGrafter"/>
</dbReference>
<dbReference type="Pfam" id="PF25954">
    <property type="entry name" value="Beta-barrel_RND_2"/>
    <property type="match status" value="1"/>
</dbReference>
<keyword evidence="1" id="KW-0813">Transport</keyword>
<evidence type="ECO:0000256" key="1">
    <source>
        <dbReference type="ARBA" id="ARBA00022448"/>
    </source>
</evidence>
<sequence>MNSNSKNLFPVLLAVAFIAGFATDRLWESVDRSPKLEQIAVPAAQNYVCPMHAHIHSHEQGQCPVCGMDLVLARDAGHTDGSNDDEFPVVSISSGVVNNLGVRTTRVKRGTLPRKIDTMGLIGQISTARNTDIKPGIPGRLEFMTTKEVGEIVQVGEVMYSVFSPERIRAQEEYLASWQAKDYALLPKLWDALRKFHFSDVEIKKLEETHEVESLYEVYAPHEGAIIQRRGKPGSRLNPVSRVFTLGGYYSLSVTAEIFERQWSWVKMRQRATMTVPSLPGEKFEGIVEKINNSINFKTRTLPVQLRFHTLNPMLMTSMVTDITIDTVQKDNVLIVPRDAVIRTGSGARVIADLGAGRYKPVIVETGIESGDSMEITSGLAEGDKVVVSGQFLIDSESSLTASFRRMRDK</sequence>
<proteinExistence type="predicted"/>
<evidence type="ECO:0000313" key="5">
    <source>
        <dbReference type="EMBL" id="VAW83172.1"/>
    </source>
</evidence>
<reference evidence="5" key="1">
    <citation type="submission" date="2018-06" db="EMBL/GenBank/DDBJ databases">
        <authorList>
            <person name="Zhirakovskaya E."/>
        </authorList>
    </citation>
    <scope>NUCLEOTIDE SEQUENCE</scope>
</reference>
<evidence type="ECO:0000259" key="2">
    <source>
        <dbReference type="Pfam" id="PF19335"/>
    </source>
</evidence>
<dbReference type="PANTHER" id="PTHR30097:SF15">
    <property type="entry name" value="CATION EFFLUX SYSTEM PROTEIN CUSB"/>
    <property type="match status" value="1"/>
</dbReference>
<dbReference type="GO" id="GO:0046914">
    <property type="term" value="F:transition metal ion binding"/>
    <property type="evidence" value="ECO:0007669"/>
    <property type="project" value="TreeGrafter"/>
</dbReference>
<dbReference type="InterPro" id="IPR058792">
    <property type="entry name" value="Beta-barrel_RND_2"/>
</dbReference>
<name>A0A3B0Z6I2_9ZZZZ</name>
<feature type="domain" description="CusB-like beta-barrel" evidence="3">
    <location>
        <begin position="254"/>
        <end position="325"/>
    </location>
</feature>
<organism evidence="5">
    <name type="scientific">hydrothermal vent metagenome</name>
    <dbReference type="NCBI Taxonomy" id="652676"/>
    <lineage>
        <taxon>unclassified sequences</taxon>
        <taxon>metagenomes</taxon>
        <taxon>ecological metagenomes</taxon>
    </lineage>
</organism>
<dbReference type="Pfam" id="PF19335">
    <property type="entry name" value="HMBD"/>
    <property type="match status" value="1"/>
</dbReference>
<dbReference type="InterPro" id="IPR058627">
    <property type="entry name" value="MdtA-like_C"/>
</dbReference>
<dbReference type="GO" id="GO:0060003">
    <property type="term" value="P:copper ion export"/>
    <property type="evidence" value="ECO:0007669"/>
    <property type="project" value="TreeGrafter"/>
</dbReference>
<dbReference type="AlphaFoldDB" id="A0A3B0Z6I2"/>
<dbReference type="Gene3D" id="2.40.420.20">
    <property type="match status" value="1"/>
</dbReference>
<dbReference type="InterPro" id="IPR045800">
    <property type="entry name" value="HMBD"/>
</dbReference>
<dbReference type="PANTHER" id="PTHR30097">
    <property type="entry name" value="CATION EFFLUX SYSTEM PROTEIN CUSB"/>
    <property type="match status" value="1"/>
</dbReference>
<dbReference type="InterPro" id="IPR051909">
    <property type="entry name" value="MFP_Cation_Efflux"/>
</dbReference>
<dbReference type="EMBL" id="UOFK01000352">
    <property type="protein sequence ID" value="VAW83172.1"/>
    <property type="molecule type" value="Genomic_DNA"/>
</dbReference>
<protein>
    <submittedName>
        <fullName evidence="5">Cobalt/zinc/cadmium efflux RND transporter, membrane fusion protein, CzcB family</fullName>
    </submittedName>
</protein>
<dbReference type="Gene3D" id="2.40.30.170">
    <property type="match status" value="1"/>
</dbReference>
<evidence type="ECO:0000259" key="3">
    <source>
        <dbReference type="Pfam" id="PF25954"/>
    </source>
</evidence>
<feature type="domain" description="Multidrug resistance protein MdtA-like C-terminal permuted SH3" evidence="4">
    <location>
        <begin position="332"/>
        <end position="390"/>
    </location>
</feature>
<dbReference type="GO" id="GO:0030288">
    <property type="term" value="C:outer membrane-bounded periplasmic space"/>
    <property type="evidence" value="ECO:0007669"/>
    <property type="project" value="TreeGrafter"/>
</dbReference>
<feature type="domain" description="Heavy metal binding" evidence="2">
    <location>
        <begin position="46"/>
        <end position="71"/>
    </location>
</feature>